<feature type="transmembrane region" description="Helical" evidence="2">
    <location>
        <begin position="119"/>
        <end position="138"/>
    </location>
</feature>
<dbReference type="PANTHER" id="PTHR31134:SF1">
    <property type="entry name" value="TRANSMEMBRANE PROTEIN 128"/>
    <property type="match status" value="1"/>
</dbReference>
<protein>
    <recommendedName>
        <fullName evidence="4">Transmembrane protein</fullName>
    </recommendedName>
</protein>
<keyword evidence="2" id="KW-0472">Membrane</keyword>
<reference evidence="3" key="1">
    <citation type="submission" date="2021-01" db="EMBL/GenBank/DDBJ databases">
        <authorList>
            <person name="Corre E."/>
            <person name="Pelletier E."/>
            <person name="Niang G."/>
            <person name="Scheremetjew M."/>
            <person name="Finn R."/>
            <person name="Kale V."/>
            <person name="Holt S."/>
            <person name="Cochrane G."/>
            <person name="Meng A."/>
            <person name="Brown T."/>
            <person name="Cohen L."/>
        </authorList>
    </citation>
    <scope>NUCLEOTIDE SEQUENCE</scope>
    <source>
        <strain evidence="3">NY070348D</strain>
    </source>
</reference>
<feature type="transmembrane region" description="Helical" evidence="2">
    <location>
        <begin position="43"/>
        <end position="63"/>
    </location>
</feature>
<name>A0A7S2RNV8_9STRA</name>
<evidence type="ECO:0000256" key="1">
    <source>
        <dbReference type="SAM" id="MobiDB-lite"/>
    </source>
</evidence>
<proteinExistence type="predicted"/>
<dbReference type="EMBL" id="HBHK01008183">
    <property type="protein sequence ID" value="CAD9675440.1"/>
    <property type="molecule type" value="Transcribed_RNA"/>
</dbReference>
<accession>A0A7S2RNV8</accession>
<dbReference type="AlphaFoldDB" id="A0A7S2RNV8"/>
<feature type="region of interest" description="Disordered" evidence="1">
    <location>
        <begin position="1"/>
        <end position="35"/>
    </location>
</feature>
<feature type="transmembrane region" description="Helical" evidence="2">
    <location>
        <begin position="78"/>
        <end position="99"/>
    </location>
</feature>
<evidence type="ECO:0000256" key="2">
    <source>
        <dbReference type="SAM" id="Phobius"/>
    </source>
</evidence>
<dbReference type="Pfam" id="PF20479">
    <property type="entry name" value="TMEM128"/>
    <property type="match status" value="1"/>
</dbReference>
<evidence type="ECO:0000313" key="3">
    <source>
        <dbReference type="EMBL" id="CAD9675440.1"/>
    </source>
</evidence>
<dbReference type="PANTHER" id="PTHR31134">
    <property type="entry name" value="TRANSMEMBRANE PROTEIN 128"/>
    <property type="match status" value="1"/>
</dbReference>
<sequence length="166" mass="18481">MASRPRRSQYSRVDGSEQADDGPSGRSGKSDRRRKRSARAEEYAVKMHAFLWVVAAGAAVYYTEFIKVCREGKDVHRIWFNIGLALFVVATVLVLYMAIYVPRVKKCNLDPAVYSPKMLPFTAVCSVLSGICFVIGLWPVYGLFTPAMLGLLWIGGLMSAHFLPSI</sequence>
<keyword evidence="2" id="KW-0812">Transmembrane</keyword>
<dbReference type="InterPro" id="IPR033579">
    <property type="entry name" value="TMEM128"/>
</dbReference>
<keyword evidence="2" id="KW-1133">Transmembrane helix</keyword>
<evidence type="ECO:0008006" key="4">
    <source>
        <dbReference type="Google" id="ProtNLM"/>
    </source>
</evidence>
<gene>
    <name evidence="3" type="ORF">QSP1433_LOCUS5063</name>
</gene>
<organism evidence="3">
    <name type="scientific">Mucochytrium quahogii</name>
    <dbReference type="NCBI Taxonomy" id="96639"/>
    <lineage>
        <taxon>Eukaryota</taxon>
        <taxon>Sar</taxon>
        <taxon>Stramenopiles</taxon>
        <taxon>Bigyra</taxon>
        <taxon>Labyrinthulomycetes</taxon>
        <taxon>Thraustochytrida</taxon>
        <taxon>Thraustochytriidae</taxon>
        <taxon>Mucochytrium</taxon>
    </lineage>
</organism>